<gene>
    <name evidence="1" type="ORF">SCULI_v1c05490</name>
</gene>
<sequence>MELYTKININKIIFDLYKKDSLALIASPDFQISDTTKQELITMASTESLKTLFEGLNNIFEKNLGDDQFDLSLMLTLFLQRYNYFYHTELEWKKYCKNVKEVDFKDPGTFFLDYIAFFFEGQIEKYNSNYYNILHDFHVEEWNPKFFSDLKNLLDNVEQTKDFQRKLMATEELVKFLQDTKNIYASLEAVGVEQEKKEFLAHSNEIKIVYQSMNHLINEILIKVLKF</sequence>
<name>W6A7P8_9MOLU</name>
<reference evidence="1 2" key="1">
    <citation type="journal article" date="2014" name="Genome Biol. Evol.">
        <title>Molecular evolution of the substrate utilization strategies and putative virulence factors in mosquito-associated Spiroplasma species.</title>
        <authorList>
            <person name="Chang T.H."/>
            <person name="Lo W.S."/>
            <person name="Ku C."/>
            <person name="Chen L.L."/>
            <person name="Kuo C.H."/>
        </authorList>
    </citation>
    <scope>NUCLEOTIDE SEQUENCE [LARGE SCALE GENOMIC DNA]</scope>
    <source>
        <strain evidence="1">AES-1</strain>
    </source>
</reference>
<evidence type="ECO:0000313" key="2">
    <source>
        <dbReference type="Proteomes" id="UP000019267"/>
    </source>
</evidence>
<dbReference type="Proteomes" id="UP000019267">
    <property type="component" value="Chromosome"/>
</dbReference>
<dbReference type="PATRIC" id="fig|1276246.3.peg.547"/>
<accession>W6A7P8</accession>
<dbReference type="AlphaFoldDB" id="W6A7P8"/>
<proteinExistence type="predicted"/>
<protein>
    <submittedName>
        <fullName evidence="1">Uncharacterized protein</fullName>
    </submittedName>
</protein>
<organism evidence="1 2">
    <name type="scientific">Spiroplasma culicicola AES-1</name>
    <dbReference type="NCBI Taxonomy" id="1276246"/>
    <lineage>
        <taxon>Bacteria</taxon>
        <taxon>Bacillati</taxon>
        <taxon>Mycoplasmatota</taxon>
        <taxon>Mollicutes</taxon>
        <taxon>Entomoplasmatales</taxon>
        <taxon>Spiroplasmataceae</taxon>
        <taxon>Spiroplasma</taxon>
    </lineage>
</organism>
<dbReference type="RefSeq" id="WP_025363126.1">
    <property type="nucleotide sequence ID" value="NZ_CP006681.1"/>
</dbReference>
<dbReference type="OrthoDB" id="389120at2"/>
<dbReference type="HOGENOM" id="CLU_1214198_0_0_14"/>
<dbReference type="STRING" id="1276246.SCULI_v1c05490"/>
<dbReference type="EMBL" id="CP006681">
    <property type="protein sequence ID" value="AHI52890.1"/>
    <property type="molecule type" value="Genomic_DNA"/>
</dbReference>
<keyword evidence="2" id="KW-1185">Reference proteome</keyword>
<dbReference type="KEGG" id="scq:SCULI_v1c05490"/>
<evidence type="ECO:0000313" key="1">
    <source>
        <dbReference type="EMBL" id="AHI52890.1"/>
    </source>
</evidence>